<comment type="caution">
    <text evidence="2">The sequence shown here is derived from an EMBL/GenBank/DDBJ whole genome shotgun (WGS) entry which is preliminary data.</text>
</comment>
<dbReference type="STRING" id="1220578.FPE01S_01_07800"/>
<proteinExistence type="predicted"/>
<evidence type="ECO:0000313" key="2">
    <source>
        <dbReference type="EMBL" id="GAO41766.1"/>
    </source>
</evidence>
<accession>A0A0E9MWF1</accession>
<evidence type="ECO:0000313" key="3">
    <source>
        <dbReference type="Proteomes" id="UP000033121"/>
    </source>
</evidence>
<dbReference type="AlphaFoldDB" id="A0A0E9MWF1"/>
<name>A0A0E9MWF1_9BACT</name>
<dbReference type="Pfam" id="PF03544">
    <property type="entry name" value="TonB_C"/>
    <property type="match status" value="1"/>
</dbReference>
<dbReference type="EMBL" id="BBWV01000001">
    <property type="protein sequence ID" value="GAO41766.1"/>
    <property type="molecule type" value="Genomic_DNA"/>
</dbReference>
<dbReference type="Gene3D" id="3.30.1150.10">
    <property type="match status" value="1"/>
</dbReference>
<gene>
    <name evidence="2" type="ORF">FPE01S_01_07800</name>
</gene>
<dbReference type="SUPFAM" id="SSF74653">
    <property type="entry name" value="TolA/TonB C-terminal domain"/>
    <property type="match status" value="1"/>
</dbReference>
<keyword evidence="3" id="KW-1185">Reference proteome</keyword>
<protein>
    <recommendedName>
        <fullName evidence="1">TonB C-terminal domain-containing protein</fullName>
    </recommendedName>
</protein>
<reference evidence="2 3" key="1">
    <citation type="submission" date="2015-04" db="EMBL/GenBank/DDBJ databases">
        <title>Whole genome shotgun sequence of Flavihumibacter petaseus NBRC 106054.</title>
        <authorList>
            <person name="Miyazawa S."/>
            <person name="Hosoyama A."/>
            <person name="Hashimoto M."/>
            <person name="Noguchi M."/>
            <person name="Tsuchikane K."/>
            <person name="Ohji S."/>
            <person name="Yamazoe A."/>
            <person name="Ichikawa N."/>
            <person name="Kimura A."/>
            <person name="Fujita N."/>
        </authorList>
    </citation>
    <scope>NUCLEOTIDE SEQUENCE [LARGE SCALE GENOMIC DNA]</scope>
    <source>
        <strain evidence="2 3">NBRC 106054</strain>
    </source>
</reference>
<evidence type="ECO:0000259" key="1">
    <source>
        <dbReference type="Pfam" id="PF03544"/>
    </source>
</evidence>
<sequence>MKQLMFIFGILILGQAVSGQSDKKLLKSWIKVESVDLSGNAAGPDTIYTRYSFGKERVNISFYPAWDDFDMNYSLQGNQIIIGVQSYTIDELTDSTFTIQAPGFRLLKFKAEGYLCQHPGVLRQIGEKNSLPLYEATDTLSPRYTKGKLDMALNKYSNGYNVIQASYFRMEFTITENGKVEDVVVTKSISYGFDKGMVEGITKTSGKWKPAYCKGKPVQTRMFFERRYLNSSGMGRTSGQ</sequence>
<dbReference type="RefSeq" id="WP_046367567.1">
    <property type="nucleotide sequence ID" value="NZ_BBWV01000001.1"/>
</dbReference>
<dbReference type="Proteomes" id="UP000033121">
    <property type="component" value="Unassembled WGS sequence"/>
</dbReference>
<dbReference type="InterPro" id="IPR037682">
    <property type="entry name" value="TonB_C"/>
</dbReference>
<organism evidence="2 3">
    <name type="scientific">Flavihumibacter petaseus NBRC 106054</name>
    <dbReference type="NCBI Taxonomy" id="1220578"/>
    <lineage>
        <taxon>Bacteria</taxon>
        <taxon>Pseudomonadati</taxon>
        <taxon>Bacteroidota</taxon>
        <taxon>Chitinophagia</taxon>
        <taxon>Chitinophagales</taxon>
        <taxon>Chitinophagaceae</taxon>
        <taxon>Flavihumibacter</taxon>
    </lineage>
</organism>
<dbReference type="GO" id="GO:0055085">
    <property type="term" value="P:transmembrane transport"/>
    <property type="evidence" value="ECO:0007669"/>
    <property type="project" value="InterPro"/>
</dbReference>
<feature type="domain" description="TonB C-terminal" evidence="1">
    <location>
        <begin position="169"/>
        <end position="222"/>
    </location>
</feature>
<dbReference type="OrthoDB" id="675613at2"/>